<accession>A0A4R2LXC5</accession>
<dbReference type="Gene3D" id="2.120.10.30">
    <property type="entry name" value="TolB, C-terminal domain"/>
    <property type="match status" value="1"/>
</dbReference>
<dbReference type="PANTHER" id="PTHR10907">
    <property type="entry name" value="REGUCALCIN"/>
    <property type="match status" value="1"/>
</dbReference>
<feature type="domain" description="SMP-30/Gluconolactonase/LRE-like region" evidence="4">
    <location>
        <begin position="14"/>
        <end position="262"/>
    </location>
</feature>
<dbReference type="Pfam" id="PF08450">
    <property type="entry name" value="SGL"/>
    <property type="match status" value="1"/>
</dbReference>
<feature type="binding site" evidence="3">
    <location>
        <position position="15"/>
    </location>
    <ligand>
        <name>a divalent metal cation</name>
        <dbReference type="ChEBI" id="CHEBI:60240"/>
    </ligand>
</feature>
<reference evidence="5 6" key="1">
    <citation type="submission" date="2019-03" db="EMBL/GenBank/DDBJ databases">
        <title>Genomic Encyclopedia of Type Strains, Phase IV (KMG-IV): sequencing the most valuable type-strain genomes for metagenomic binning, comparative biology and taxonomic classification.</title>
        <authorList>
            <person name="Goeker M."/>
        </authorList>
    </citation>
    <scope>NUCLEOTIDE SEQUENCE [LARGE SCALE GENOMIC DNA]</scope>
    <source>
        <strain evidence="5 6">DSM 1709</strain>
    </source>
</reference>
<proteinExistence type="inferred from homology"/>
<comment type="cofactor">
    <cofactor evidence="3">
        <name>Zn(2+)</name>
        <dbReference type="ChEBI" id="CHEBI:29105"/>
    </cofactor>
    <text evidence="3">Binds 1 divalent metal cation per subunit.</text>
</comment>
<dbReference type="GO" id="GO:0005509">
    <property type="term" value="F:calcium ion binding"/>
    <property type="evidence" value="ECO:0007669"/>
    <property type="project" value="TreeGrafter"/>
</dbReference>
<evidence type="ECO:0000313" key="6">
    <source>
        <dbReference type="Proteomes" id="UP000295106"/>
    </source>
</evidence>
<dbReference type="InterPro" id="IPR013658">
    <property type="entry name" value="SGL"/>
</dbReference>
<evidence type="ECO:0000256" key="3">
    <source>
        <dbReference type="PIRSR" id="PIRSR605511-2"/>
    </source>
</evidence>
<organism evidence="5 6">
    <name type="scientific">Rubrivivax gelatinosus</name>
    <name type="common">Rhodocyclus gelatinosus</name>
    <name type="synonym">Rhodopseudomonas gelatinosa</name>
    <dbReference type="NCBI Taxonomy" id="28068"/>
    <lineage>
        <taxon>Bacteria</taxon>
        <taxon>Pseudomonadati</taxon>
        <taxon>Pseudomonadota</taxon>
        <taxon>Betaproteobacteria</taxon>
        <taxon>Burkholderiales</taxon>
        <taxon>Sphaerotilaceae</taxon>
        <taxon>Rubrivivax</taxon>
    </lineage>
</organism>
<name>A0A4R2LXC5_RUBGE</name>
<comment type="similarity">
    <text evidence="1">Belongs to the SMP-30/CGR1 family.</text>
</comment>
<dbReference type="InterPro" id="IPR011042">
    <property type="entry name" value="6-blade_b-propeller_TolB-like"/>
</dbReference>
<sequence>MQIDALPVAACGTGESPFWWPEQGALYWCDIPGRRVHRWRARDGAHDSWDQPEEVGCVAPRLDGGLMLARRDGLFRLDLTTGATKRLAPPPYDRASQRFNDGKADPQGRFWAGTICEPRLPPRAALYRWADDTLELQFDAASTSNGLAWSPDGTTMYWCDTQAHRIEAFDFDAGDGSLSRRRLFHQFPLKPADGSLDGYVGRPDGAAVDVEGGYWVAMYEGARLLRFASDGRVLADLPLPVRCPTMPCFGGADLRTLYITSAMPKGAAGPLDGRVLVLRVDVPGLPVNFVHA</sequence>
<gene>
    <name evidence="5" type="ORF">EV684_11662</name>
</gene>
<dbReference type="GeneID" id="99682654"/>
<feature type="binding site" evidence="3">
    <location>
        <position position="98"/>
    </location>
    <ligand>
        <name>substrate</name>
    </ligand>
</feature>
<dbReference type="InterPro" id="IPR005511">
    <property type="entry name" value="SMP-30"/>
</dbReference>
<protein>
    <submittedName>
        <fullName evidence="5">Sugar lactone lactonase YvrE</fullName>
    </submittedName>
</protein>
<evidence type="ECO:0000259" key="4">
    <source>
        <dbReference type="Pfam" id="PF08450"/>
    </source>
</evidence>
<feature type="active site" description="Proton donor/acceptor" evidence="2">
    <location>
        <position position="204"/>
    </location>
</feature>
<feature type="binding site" evidence="3">
    <location>
        <position position="145"/>
    </location>
    <ligand>
        <name>a divalent metal cation</name>
        <dbReference type="ChEBI" id="CHEBI:60240"/>
    </ligand>
</feature>
<evidence type="ECO:0000256" key="2">
    <source>
        <dbReference type="PIRSR" id="PIRSR605511-1"/>
    </source>
</evidence>
<comment type="caution">
    <text evidence="5">The sequence shown here is derived from an EMBL/GenBank/DDBJ whole genome shotgun (WGS) entry which is preliminary data.</text>
</comment>
<dbReference type="EMBL" id="SLXD01000016">
    <property type="protein sequence ID" value="TCO98801.1"/>
    <property type="molecule type" value="Genomic_DNA"/>
</dbReference>
<dbReference type="OrthoDB" id="9775406at2"/>
<dbReference type="SUPFAM" id="SSF63829">
    <property type="entry name" value="Calcium-dependent phosphotriesterase"/>
    <property type="match status" value="1"/>
</dbReference>
<keyword evidence="3" id="KW-0862">Zinc</keyword>
<dbReference type="Proteomes" id="UP000295106">
    <property type="component" value="Unassembled WGS sequence"/>
</dbReference>
<dbReference type="GO" id="GO:0019853">
    <property type="term" value="P:L-ascorbic acid biosynthetic process"/>
    <property type="evidence" value="ECO:0007669"/>
    <property type="project" value="TreeGrafter"/>
</dbReference>
<dbReference type="GO" id="GO:0004341">
    <property type="term" value="F:gluconolactonase activity"/>
    <property type="evidence" value="ECO:0007669"/>
    <property type="project" value="TreeGrafter"/>
</dbReference>
<evidence type="ECO:0000313" key="5">
    <source>
        <dbReference type="EMBL" id="TCO98801.1"/>
    </source>
</evidence>
<dbReference type="PRINTS" id="PR01790">
    <property type="entry name" value="SMP30FAMILY"/>
</dbReference>
<keyword evidence="3" id="KW-0479">Metal-binding</keyword>
<dbReference type="PANTHER" id="PTHR10907:SF47">
    <property type="entry name" value="REGUCALCIN"/>
    <property type="match status" value="1"/>
</dbReference>
<dbReference type="RefSeq" id="WP_132649343.1">
    <property type="nucleotide sequence ID" value="NZ_CP181386.1"/>
</dbReference>
<evidence type="ECO:0000256" key="1">
    <source>
        <dbReference type="ARBA" id="ARBA00008853"/>
    </source>
</evidence>
<feature type="binding site" evidence="3">
    <location>
        <position position="204"/>
    </location>
    <ligand>
        <name>a divalent metal cation</name>
        <dbReference type="ChEBI" id="CHEBI:60240"/>
    </ligand>
</feature>
<feature type="binding site" evidence="3">
    <location>
        <position position="100"/>
    </location>
    <ligand>
        <name>substrate</name>
    </ligand>
</feature>
<dbReference type="AlphaFoldDB" id="A0A4R2LXC5"/>